<gene>
    <name evidence="11" type="primary">Or91</name>
    <name evidence="11" type="ORF">DALL_DALL000059</name>
</gene>
<accession>A0A4E0RSJ0</accession>
<keyword evidence="2" id="KW-1003">Cell membrane</keyword>
<comment type="caution">
    <text evidence="10">Lacks conserved residue(s) required for the propagation of feature annotation.</text>
</comment>
<dbReference type="InterPro" id="IPR004117">
    <property type="entry name" value="7tm6_olfct_rcpt"/>
</dbReference>
<evidence type="ECO:0000256" key="5">
    <source>
        <dbReference type="ARBA" id="ARBA00022725"/>
    </source>
</evidence>
<comment type="similarity">
    <text evidence="10">Belongs to the insect chemoreceptor superfamily. Heteromeric odorant receptor channel (TC 1.A.69) family.</text>
</comment>
<evidence type="ECO:0000313" key="11">
    <source>
        <dbReference type="EMBL" id="THK32897.1"/>
    </source>
</evidence>
<evidence type="ECO:0000256" key="9">
    <source>
        <dbReference type="ARBA" id="ARBA00023224"/>
    </source>
</evidence>
<organism evidence="11 12">
    <name type="scientific">Diachasma alloeum</name>
    <dbReference type="NCBI Taxonomy" id="454923"/>
    <lineage>
        <taxon>Eukaryota</taxon>
        <taxon>Metazoa</taxon>
        <taxon>Ecdysozoa</taxon>
        <taxon>Arthropoda</taxon>
        <taxon>Hexapoda</taxon>
        <taxon>Insecta</taxon>
        <taxon>Pterygota</taxon>
        <taxon>Neoptera</taxon>
        <taxon>Endopterygota</taxon>
        <taxon>Hymenoptera</taxon>
        <taxon>Apocrita</taxon>
        <taxon>Ichneumonoidea</taxon>
        <taxon>Braconidae</taxon>
        <taxon>Opiinae</taxon>
        <taxon>Diachasma</taxon>
    </lineage>
</organism>
<evidence type="ECO:0000256" key="1">
    <source>
        <dbReference type="ARBA" id="ARBA00004651"/>
    </source>
</evidence>
<keyword evidence="3 10" id="KW-0716">Sensory transduction</keyword>
<protein>
    <recommendedName>
        <fullName evidence="10">Odorant receptor</fullName>
    </recommendedName>
</protein>
<feature type="transmembrane region" description="Helical" evidence="10">
    <location>
        <begin position="168"/>
        <end position="201"/>
    </location>
</feature>
<dbReference type="AlphaFoldDB" id="A0A4E0RSJ0"/>
<evidence type="ECO:0000256" key="4">
    <source>
        <dbReference type="ARBA" id="ARBA00022692"/>
    </source>
</evidence>
<keyword evidence="5 10" id="KW-0552">Olfaction</keyword>
<feature type="transmembrane region" description="Helical" evidence="10">
    <location>
        <begin position="288"/>
        <end position="308"/>
    </location>
</feature>
<dbReference type="GO" id="GO:0005549">
    <property type="term" value="F:odorant binding"/>
    <property type="evidence" value="ECO:0007669"/>
    <property type="project" value="InterPro"/>
</dbReference>
<dbReference type="GO" id="GO:0004984">
    <property type="term" value="F:olfactory receptor activity"/>
    <property type="evidence" value="ECO:0007669"/>
    <property type="project" value="InterPro"/>
</dbReference>
<reference evidence="11" key="1">
    <citation type="submission" date="2019-02" db="EMBL/GenBank/DDBJ databases">
        <title>Genome of the parasitoid wasp Diachasma alloeum, an emerging model for ecological speciation and transitions to asexual reproduction.</title>
        <authorList>
            <person name="Robertson H.M."/>
            <person name="Walden K.K."/>
            <person name="Tvedte E.S."/>
            <person name="Hood G.R."/>
            <person name="Feder J.L."/>
            <person name="Forbes A.A."/>
            <person name="Logsdon J.M."/>
            <person name="Mcelroy K.E."/>
        </authorList>
    </citation>
    <scope>NUCLEOTIDE SEQUENCE [LARGE SCALE GENOMIC DNA]</scope>
    <source>
        <strain evidence="11">Michigan</strain>
    </source>
</reference>
<evidence type="ECO:0000256" key="2">
    <source>
        <dbReference type="ARBA" id="ARBA00022475"/>
    </source>
</evidence>
<dbReference type="OrthoDB" id="6597368at2759"/>
<dbReference type="GO" id="GO:0005886">
    <property type="term" value="C:plasma membrane"/>
    <property type="evidence" value="ECO:0007669"/>
    <property type="project" value="UniProtKB-SubCell"/>
</dbReference>
<evidence type="ECO:0000313" key="12">
    <source>
        <dbReference type="Proteomes" id="UP000297026"/>
    </source>
</evidence>
<feature type="transmembrane region" description="Helical" evidence="10">
    <location>
        <begin position="121"/>
        <end position="145"/>
    </location>
</feature>
<dbReference type="PANTHER" id="PTHR21137:SF35">
    <property type="entry name" value="ODORANT RECEPTOR 19A-RELATED"/>
    <property type="match status" value="1"/>
</dbReference>
<keyword evidence="8 10" id="KW-0675">Receptor</keyword>
<evidence type="ECO:0000256" key="7">
    <source>
        <dbReference type="ARBA" id="ARBA00023136"/>
    </source>
</evidence>
<keyword evidence="6 10" id="KW-1133">Transmembrane helix</keyword>
<evidence type="ECO:0000256" key="8">
    <source>
        <dbReference type="ARBA" id="ARBA00023170"/>
    </source>
</evidence>
<dbReference type="GO" id="GO:0007165">
    <property type="term" value="P:signal transduction"/>
    <property type="evidence" value="ECO:0007669"/>
    <property type="project" value="UniProtKB-KW"/>
</dbReference>
<evidence type="ECO:0000256" key="6">
    <source>
        <dbReference type="ARBA" id="ARBA00022989"/>
    </source>
</evidence>
<dbReference type="EMBL" id="ML158569">
    <property type="protein sequence ID" value="THK32897.1"/>
    <property type="molecule type" value="Genomic_DNA"/>
</dbReference>
<proteinExistence type="inferred from homology"/>
<keyword evidence="4 10" id="KW-0812">Transmembrane</keyword>
<dbReference type="Proteomes" id="UP000297026">
    <property type="component" value="Unassembled WGS sequence"/>
</dbReference>
<evidence type="ECO:0000256" key="10">
    <source>
        <dbReference type="RuleBase" id="RU351113"/>
    </source>
</evidence>
<comment type="subcellular location">
    <subcellularLocation>
        <location evidence="1 10">Cell membrane</location>
        <topology evidence="1 10">Multi-pass membrane protein</topology>
    </subcellularLocation>
</comment>
<evidence type="ECO:0000256" key="3">
    <source>
        <dbReference type="ARBA" id="ARBA00022606"/>
    </source>
</evidence>
<keyword evidence="12" id="KW-1185">Reference proteome</keyword>
<sequence>MVLLRENFVYLQTIGLWSPVTWPSDSWKSRAYRLYTTFLITATYWFGITESISLFTIVNSIEDFSDSCFMLLTTIVVCFKVDTILSKKSEIVALIEAFEVYPHKPMNADEERIQTEFQARIRLISCICGGFVEVSAWIMTISVFFQEIPYGDLPYKAWIPYSYSKPGVYWFTFCLQLLVVVFLANVAIGFDTIIYALFLLICSQFNILLHRVTKAIDEFPTNNTSKIDICERKIIDCVVYHRAIFKISAKINLLFRRIIFVQYTASTIVICFSVFMISQVPLLSTKALFFFLYFICMLTQIFVICALADEVTVECENVIIGIYNTKWYHLTNRTKGYLVLMMVRTLRPVVFTSGHIIVLSLNSFSNLLKRSYSIYTVLQQNSK</sequence>
<dbReference type="Pfam" id="PF02949">
    <property type="entry name" value="7tm_6"/>
    <property type="match status" value="1"/>
</dbReference>
<feature type="transmembrane region" description="Helical" evidence="10">
    <location>
        <begin position="260"/>
        <end position="282"/>
    </location>
</feature>
<dbReference type="PANTHER" id="PTHR21137">
    <property type="entry name" value="ODORANT RECEPTOR"/>
    <property type="match status" value="1"/>
</dbReference>
<keyword evidence="7 10" id="KW-0472">Membrane</keyword>
<keyword evidence="9 10" id="KW-0807">Transducer</keyword>
<name>A0A4E0RSJ0_9HYME</name>